<dbReference type="Gene3D" id="3.20.20.450">
    <property type="entry name" value="EAL domain"/>
    <property type="match status" value="1"/>
</dbReference>
<evidence type="ECO:0000259" key="3">
    <source>
        <dbReference type="PROSITE" id="PS50883"/>
    </source>
</evidence>
<dbReference type="CDD" id="cd01949">
    <property type="entry name" value="GGDEF"/>
    <property type="match status" value="1"/>
</dbReference>
<feature type="domain" description="GGDEF" evidence="4">
    <location>
        <begin position="55"/>
        <end position="188"/>
    </location>
</feature>
<evidence type="ECO:0000256" key="1">
    <source>
        <dbReference type="ARBA" id="ARBA00012282"/>
    </source>
</evidence>
<dbReference type="AlphaFoldDB" id="A0A3E0X368"/>
<dbReference type="Gene3D" id="3.30.70.270">
    <property type="match status" value="1"/>
</dbReference>
<dbReference type="InterPro" id="IPR052155">
    <property type="entry name" value="Biofilm_reg_signaling"/>
</dbReference>
<dbReference type="InterPro" id="IPR043128">
    <property type="entry name" value="Rev_trsase/Diguanyl_cyclase"/>
</dbReference>
<gene>
    <name evidence="5" type="ORF">CAL65_03230</name>
</gene>
<name>A0A3E0X368_9GAMM</name>
<dbReference type="RefSeq" id="WP_116347439.1">
    <property type="nucleotide sequence ID" value="NZ_NFZW01000002.1"/>
</dbReference>
<dbReference type="PANTHER" id="PTHR44757">
    <property type="entry name" value="DIGUANYLATE CYCLASE DGCP"/>
    <property type="match status" value="1"/>
</dbReference>
<dbReference type="NCBIfam" id="TIGR00254">
    <property type="entry name" value="GGDEF"/>
    <property type="match status" value="1"/>
</dbReference>
<proteinExistence type="predicted"/>
<evidence type="ECO:0000313" key="5">
    <source>
        <dbReference type="EMBL" id="RFA38925.1"/>
    </source>
</evidence>
<evidence type="ECO:0000313" key="6">
    <source>
        <dbReference type="Proteomes" id="UP000256763"/>
    </source>
</evidence>
<sequence length="455" mass="50507">MLLLEELAANISLALTNIDQAERLSHLASRDILTGLPNAARFHDSLSMALKLRRNSLSVMLVGLQGLRDINSAHGLHIGDQVLRETAARLNTLLPEQATLARLRSSVFGIILHDNGADQASIHAQNILEAFQQPFAINGHHLYVGLRAGISLAPEDGEDADALIQHAETALSSLRPQVGQFRFYKPELQRRVKQRLQLEHDLHAALVRDELYLVYQPVVAAKTRRLSSVEALVRWRHPKLGNLSPAQFIPVAEAAGLMMPMGEWILKQACRQAVKWERSGTTGFKVAVNISVSQLRHPRFLESLDAILESTGASPEHLALVMEITESELMEDAEWATERLYQLKRRGFALSMDDFGTGYSSLAYLKRFPLDTLKIDIAFIRELETDPVSVSIVHAIIGVARALNLHTIAEGVETPEQFTRLSAYGCDFIQGYLFAPALRPDLIPDTARSPLPLQV</sequence>
<dbReference type="CDD" id="cd01948">
    <property type="entry name" value="EAL"/>
    <property type="match status" value="1"/>
</dbReference>
<dbReference type="InterPro" id="IPR001633">
    <property type="entry name" value="EAL_dom"/>
</dbReference>
<comment type="caution">
    <text evidence="5">The sequence shown here is derived from an EMBL/GenBank/DDBJ whole genome shotgun (WGS) entry which is preliminary data.</text>
</comment>
<dbReference type="EC" id="3.1.4.52" evidence="1"/>
<dbReference type="InterPro" id="IPR029787">
    <property type="entry name" value="Nucleotide_cyclase"/>
</dbReference>
<accession>A0A3E0X368</accession>
<dbReference type="PROSITE" id="PS50883">
    <property type="entry name" value="EAL"/>
    <property type="match status" value="1"/>
</dbReference>
<dbReference type="SUPFAM" id="SSF55073">
    <property type="entry name" value="Nucleotide cyclase"/>
    <property type="match status" value="1"/>
</dbReference>
<dbReference type="InterPro" id="IPR035919">
    <property type="entry name" value="EAL_sf"/>
</dbReference>
<reference evidence="6" key="1">
    <citation type="submission" date="2017-05" db="EMBL/GenBank/DDBJ databases">
        <authorList>
            <person name="Sharma S."/>
            <person name="Sidhu C."/>
            <person name="Pinnaka A.K."/>
        </authorList>
    </citation>
    <scope>NUCLEOTIDE SEQUENCE [LARGE SCALE GENOMIC DNA]</scope>
    <source>
        <strain evidence="6">AK93</strain>
    </source>
</reference>
<evidence type="ECO:0000256" key="2">
    <source>
        <dbReference type="ARBA" id="ARBA00022636"/>
    </source>
</evidence>
<dbReference type="PROSITE" id="PS50887">
    <property type="entry name" value="GGDEF"/>
    <property type="match status" value="1"/>
</dbReference>
<dbReference type="SUPFAM" id="SSF141868">
    <property type="entry name" value="EAL domain-like"/>
    <property type="match status" value="1"/>
</dbReference>
<dbReference type="InterPro" id="IPR000160">
    <property type="entry name" value="GGDEF_dom"/>
</dbReference>
<organism evidence="5 6">
    <name type="scientific">Alkalilimnicola ehrlichii</name>
    <dbReference type="NCBI Taxonomy" id="351052"/>
    <lineage>
        <taxon>Bacteria</taxon>
        <taxon>Pseudomonadati</taxon>
        <taxon>Pseudomonadota</taxon>
        <taxon>Gammaproteobacteria</taxon>
        <taxon>Chromatiales</taxon>
        <taxon>Ectothiorhodospiraceae</taxon>
        <taxon>Alkalilimnicola</taxon>
    </lineage>
</organism>
<protein>
    <recommendedName>
        <fullName evidence="1">cyclic-guanylate-specific phosphodiesterase</fullName>
        <ecNumber evidence="1">3.1.4.52</ecNumber>
    </recommendedName>
</protein>
<dbReference type="SMART" id="SM00052">
    <property type="entry name" value="EAL"/>
    <property type="match status" value="1"/>
</dbReference>
<dbReference type="Proteomes" id="UP000256763">
    <property type="component" value="Unassembled WGS sequence"/>
</dbReference>
<dbReference type="SMART" id="SM00267">
    <property type="entry name" value="GGDEF"/>
    <property type="match status" value="1"/>
</dbReference>
<dbReference type="Pfam" id="PF00990">
    <property type="entry name" value="GGDEF"/>
    <property type="match status" value="1"/>
</dbReference>
<feature type="domain" description="EAL" evidence="3">
    <location>
        <begin position="195"/>
        <end position="451"/>
    </location>
</feature>
<dbReference type="PANTHER" id="PTHR44757:SF2">
    <property type="entry name" value="BIOFILM ARCHITECTURE MAINTENANCE PROTEIN MBAA"/>
    <property type="match status" value="1"/>
</dbReference>
<keyword evidence="2" id="KW-0973">c-di-GMP</keyword>
<dbReference type="EMBL" id="NFZW01000002">
    <property type="protein sequence ID" value="RFA38925.1"/>
    <property type="molecule type" value="Genomic_DNA"/>
</dbReference>
<evidence type="ECO:0000259" key="4">
    <source>
        <dbReference type="PROSITE" id="PS50887"/>
    </source>
</evidence>
<dbReference type="Pfam" id="PF00563">
    <property type="entry name" value="EAL"/>
    <property type="match status" value="1"/>
</dbReference>
<dbReference type="FunFam" id="3.20.20.450:FF:000001">
    <property type="entry name" value="Cyclic di-GMP phosphodiesterase yahA"/>
    <property type="match status" value="1"/>
</dbReference>
<keyword evidence="6" id="KW-1185">Reference proteome</keyword>
<dbReference type="GO" id="GO:0071111">
    <property type="term" value="F:cyclic-guanylate-specific phosphodiesterase activity"/>
    <property type="evidence" value="ECO:0007669"/>
    <property type="project" value="UniProtKB-EC"/>
</dbReference>